<evidence type="ECO:0000313" key="2">
    <source>
        <dbReference type="Proteomes" id="UP000297245"/>
    </source>
</evidence>
<dbReference type="SUPFAM" id="SSF50494">
    <property type="entry name" value="Trypsin-like serine proteases"/>
    <property type="match status" value="2"/>
</dbReference>
<dbReference type="InterPro" id="IPR009003">
    <property type="entry name" value="Peptidase_S1_PA"/>
</dbReference>
<name>A0A4S8L1V6_DENBC</name>
<reference evidence="1 2" key="1">
    <citation type="journal article" date="2019" name="Nat. Ecol. Evol.">
        <title>Megaphylogeny resolves global patterns of mushroom evolution.</title>
        <authorList>
            <person name="Varga T."/>
            <person name="Krizsan K."/>
            <person name="Foldi C."/>
            <person name="Dima B."/>
            <person name="Sanchez-Garcia M."/>
            <person name="Sanchez-Ramirez S."/>
            <person name="Szollosi G.J."/>
            <person name="Szarkandi J.G."/>
            <person name="Papp V."/>
            <person name="Albert L."/>
            <person name="Andreopoulos W."/>
            <person name="Angelini C."/>
            <person name="Antonin V."/>
            <person name="Barry K.W."/>
            <person name="Bougher N.L."/>
            <person name="Buchanan P."/>
            <person name="Buyck B."/>
            <person name="Bense V."/>
            <person name="Catcheside P."/>
            <person name="Chovatia M."/>
            <person name="Cooper J."/>
            <person name="Damon W."/>
            <person name="Desjardin D."/>
            <person name="Finy P."/>
            <person name="Geml J."/>
            <person name="Haridas S."/>
            <person name="Hughes K."/>
            <person name="Justo A."/>
            <person name="Karasinski D."/>
            <person name="Kautmanova I."/>
            <person name="Kiss B."/>
            <person name="Kocsube S."/>
            <person name="Kotiranta H."/>
            <person name="LaButti K.M."/>
            <person name="Lechner B.E."/>
            <person name="Liimatainen K."/>
            <person name="Lipzen A."/>
            <person name="Lukacs Z."/>
            <person name="Mihaltcheva S."/>
            <person name="Morgado L.N."/>
            <person name="Niskanen T."/>
            <person name="Noordeloos M.E."/>
            <person name="Ohm R.A."/>
            <person name="Ortiz-Santana B."/>
            <person name="Ovrebo C."/>
            <person name="Racz N."/>
            <person name="Riley R."/>
            <person name="Savchenko A."/>
            <person name="Shiryaev A."/>
            <person name="Soop K."/>
            <person name="Spirin V."/>
            <person name="Szebenyi C."/>
            <person name="Tomsovsky M."/>
            <person name="Tulloss R.E."/>
            <person name="Uehling J."/>
            <person name="Grigoriev I.V."/>
            <person name="Vagvolgyi C."/>
            <person name="Papp T."/>
            <person name="Martin F.M."/>
            <person name="Miettinen O."/>
            <person name="Hibbett D.S."/>
            <person name="Nagy L.G."/>
        </authorList>
    </citation>
    <scope>NUCLEOTIDE SEQUENCE [LARGE SCALE GENOMIC DNA]</scope>
    <source>
        <strain evidence="1 2">CBS 962.96</strain>
    </source>
</reference>
<dbReference type="EMBL" id="ML179745">
    <property type="protein sequence ID" value="THU82253.1"/>
    <property type="molecule type" value="Genomic_DNA"/>
</dbReference>
<proteinExistence type="predicted"/>
<accession>A0A4S8L1V6</accession>
<dbReference type="AlphaFoldDB" id="A0A4S8L1V6"/>
<sequence>MNEATFYYAGLPSAPVLVARTSTAPWRAPINPEAYIRRKELRPVGNHAIVEVWEDNLAFKIHALLNSMNVMWTSTDVVRIGYTDELALSSAPPPPVILWIGVMPKSLSADDEEGDIVNVDVEIRDSVVTRSAGPKLLSYTHPFDPTDDIREPLTTALGIPISTQSTPHCEGTGGFFITEGPGRNAKRLLLVTVRHVVFTPDKNKNEHFEYKNDNHQHRHNITLFGDEGFTNYLESIQAEIFVQRCMVERHEERIKMVEGKNDPAANREREDAQFMLTKTKRTVEELNVFYQDVSSQWATQESRVLGHVILSPPINVNVGTEGFTEDWAVIEVDASKVDSSNFEGNFIDLGKDILSHQFIRMMSSHPRNSHSSMFPKSRILKLKGTIPDEELRHPTTTFDQNDSDPCLIVLKRGSATGLTIGRANNIMSYVRYYSAHDNGSTSKEWPILPLDSKSGPFSNKGDSGSVIVDGRGRVGGLLTSGTTGNTSDLDITYATPINFLLRRIQEKGLYKPNINPVLAV</sequence>
<gene>
    <name evidence="1" type="ORF">K435DRAFT_844458</name>
</gene>
<dbReference type="OrthoDB" id="5424209at2759"/>
<protein>
    <submittedName>
        <fullName evidence="1">Uncharacterized protein</fullName>
    </submittedName>
</protein>
<evidence type="ECO:0000313" key="1">
    <source>
        <dbReference type="EMBL" id="THU82253.1"/>
    </source>
</evidence>
<organism evidence="1 2">
    <name type="scientific">Dendrothele bispora (strain CBS 962.96)</name>
    <dbReference type="NCBI Taxonomy" id="1314807"/>
    <lineage>
        <taxon>Eukaryota</taxon>
        <taxon>Fungi</taxon>
        <taxon>Dikarya</taxon>
        <taxon>Basidiomycota</taxon>
        <taxon>Agaricomycotina</taxon>
        <taxon>Agaricomycetes</taxon>
        <taxon>Agaricomycetidae</taxon>
        <taxon>Agaricales</taxon>
        <taxon>Agaricales incertae sedis</taxon>
        <taxon>Dendrothele</taxon>
    </lineage>
</organism>
<keyword evidence="2" id="KW-1185">Reference proteome</keyword>
<dbReference type="Proteomes" id="UP000297245">
    <property type="component" value="Unassembled WGS sequence"/>
</dbReference>